<sequence length="71" mass="8304">MESIIKNFCSHRPWKPFEFQTIHGEWITVNSPELVLPAFDELAVLDLVARRLRVLSMLHIVEARHLEHATN</sequence>
<evidence type="ECO:0000313" key="1">
    <source>
        <dbReference type="EMBL" id="MDM4014605.1"/>
    </source>
</evidence>
<gene>
    <name evidence="1" type="ORF">QTN89_04115</name>
</gene>
<name>A0ABT7PDM6_9BACT</name>
<comment type="caution">
    <text evidence="1">The sequence shown here is derived from an EMBL/GenBank/DDBJ whole genome shotgun (WGS) entry which is preliminary data.</text>
</comment>
<proteinExistence type="predicted"/>
<dbReference type="EMBL" id="JASZZN010000003">
    <property type="protein sequence ID" value="MDM4014605.1"/>
    <property type="molecule type" value="Genomic_DNA"/>
</dbReference>
<dbReference type="Proteomes" id="UP001239462">
    <property type="component" value="Unassembled WGS sequence"/>
</dbReference>
<reference evidence="1 2" key="1">
    <citation type="submission" date="2023-06" db="EMBL/GenBank/DDBJ databases">
        <title>Roseiconus lacunae JC819 isolated from Gulf of Mannar region, Tamil Nadu.</title>
        <authorList>
            <person name="Pk S."/>
            <person name="Ch S."/>
            <person name="Ch V.R."/>
        </authorList>
    </citation>
    <scope>NUCLEOTIDE SEQUENCE [LARGE SCALE GENOMIC DNA]</scope>
    <source>
        <strain evidence="1 2">JC819</strain>
    </source>
</reference>
<protein>
    <submittedName>
        <fullName evidence="1">Uncharacterized protein</fullName>
    </submittedName>
</protein>
<organism evidence="1 2">
    <name type="scientific">Roseiconus lacunae</name>
    <dbReference type="NCBI Taxonomy" id="2605694"/>
    <lineage>
        <taxon>Bacteria</taxon>
        <taxon>Pseudomonadati</taxon>
        <taxon>Planctomycetota</taxon>
        <taxon>Planctomycetia</taxon>
        <taxon>Pirellulales</taxon>
        <taxon>Pirellulaceae</taxon>
        <taxon>Roseiconus</taxon>
    </lineage>
</organism>
<dbReference type="RefSeq" id="WP_289162291.1">
    <property type="nucleotide sequence ID" value="NZ_JASZZN010000003.1"/>
</dbReference>
<accession>A0ABT7PDM6</accession>
<evidence type="ECO:0000313" key="2">
    <source>
        <dbReference type="Proteomes" id="UP001239462"/>
    </source>
</evidence>
<keyword evidence="2" id="KW-1185">Reference proteome</keyword>